<dbReference type="SMART" id="SM00597">
    <property type="entry name" value="ZnF_TTF"/>
    <property type="match status" value="1"/>
</dbReference>
<evidence type="ECO:0000313" key="6">
    <source>
        <dbReference type="Proteomes" id="UP000677228"/>
    </source>
</evidence>
<evidence type="ECO:0000259" key="3">
    <source>
        <dbReference type="SMART" id="SM00597"/>
    </source>
</evidence>
<dbReference type="Proteomes" id="UP000682733">
    <property type="component" value="Unassembled WGS sequence"/>
</dbReference>
<name>A0A8S2EIJ0_9BILA</name>
<protein>
    <recommendedName>
        <fullName evidence="3">TTF-type domain-containing protein</fullName>
    </recommendedName>
</protein>
<evidence type="ECO:0000256" key="1">
    <source>
        <dbReference type="ARBA" id="ARBA00008535"/>
    </source>
</evidence>
<reference evidence="4" key="1">
    <citation type="submission" date="2021-02" db="EMBL/GenBank/DDBJ databases">
        <authorList>
            <person name="Nowell W R."/>
        </authorList>
    </citation>
    <scope>NUCLEOTIDE SEQUENCE</scope>
</reference>
<proteinExistence type="inferred from homology"/>
<gene>
    <name evidence="4" type="ORF">OVA965_LOCUS21687</name>
    <name evidence="5" type="ORF">TMI583_LOCUS22394</name>
</gene>
<feature type="domain" description="TTF-type" evidence="3">
    <location>
        <begin position="130"/>
        <end position="216"/>
    </location>
</feature>
<organism evidence="4 6">
    <name type="scientific">Didymodactylos carnosus</name>
    <dbReference type="NCBI Taxonomy" id="1234261"/>
    <lineage>
        <taxon>Eukaryota</taxon>
        <taxon>Metazoa</taxon>
        <taxon>Spiralia</taxon>
        <taxon>Gnathifera</taxon>
        <taxon>Rotifera</taxon>
        <taxon>Eurotatoria</taxon>
        <taxon>Bdelloidea</taxon>
        <taxon>Philodinida</taxon>
        <taxon>Philodinidae</taxon>
        <taxon>Didymodactylos</taxon>
    </lineage>
</organism>
<evidence type="ECO:0000256" key="2">
    <source>
        <dbReference type="ARBA" id="ARBA00022741"/>
    </source>
</evidence>
<dbReference type="InterPro" id="IPR027417">
    <property type="entry name" value="P-loop_NTPase"/>
</dbReference>
<dbReference type="InterPro" id="IPR025398">
    <property type="entry name" value="DUF4371"/>
</dbReference>
<accession>A0A8S2EIJ0</accession>
<dbReference type="Pfam" id="PF14291">
    <property type="entry name" value="DUF4371"/>
    <property type="match status" value="1"/>
</dbReference>
<dbReference type="GO" id="GO:0005525">
    <property type="term" value="F:GTP binding"/>
    <property type="evidence" value="ECO:0007669"/>
    <property type="project" value="InterPro"/>
</dbReference>
<dbReference type="Gene3D" id="3.40.50.300">
    <property type="entry name" value="P-loop containing nucleotide triphosphate hydrolases"/>
    <property type="match status" value="1"/>
</dbReference>
<dbReference type="EMBL" id="CAJNOK010011967">
    <property type="protein sequence ID" value="CAF1152727.1"/>
    <property type="molecule type" value="Genomic_DNA"/>
</dbReference>
<dbReference type="EMBL" id="CAJOBA010031934">
    <property type="protein sequence ID" value="CAF3961493.1"/>
    <property type="molecule type" value="Genomic_DNA"/>
</dbReference>
<evidence type="ECO:0000313" key="4">
    <source>
        <dbReference type="EMBL" id="CAF1152727.1"/>
    </source>
</evidence>
<comment type="caution">
    <text evidence="4">The sequence shown here is derived from an EMBL/GenBank/DDBJ whole genome shotgun (WGS) entry which is preliminary data.</text>
</comment>
<sequence>MSDKSKLHYYFVAKSTSSNETCTTHSITTMDKDVVDTNEITVLNEIDGNALTTSSLSIFPCFESQSQDSGNSDIENRLTTTTTTEINREPFSDCSQLNPFKRDPGRGPGAAREFLLLGPYQPITMFPTINHRHFCPNWYKVYSWLEFSEMTKKAYCFVCRLAYSHGYCEDAFTKNGFQNWSMTIKKFDKHQASSAHKHAYDSYVNAVKNHKENMDVVKLMDIKHKKKNIGKSKLSQRDNSNNCNLLELLEFRSVENELIKKKLNSLKYTHHSIQNEILSIIQQHILSQIVLEIKTSTYYSIMIDETSDISRHEQVSLVIRYTDDQFNIYERFIGFTKNANLTIEDRYRDNSFYAVLDTIITSIKERFDENYLAIIVLRSSVKFFRIAQKDEKVSELLEIIDHMLADNGGRVYTNQVFQAVATATDEANKKTEADDMNINDFMAKRDPKLVQLMEKCGNRFLAVNNRCSAEQKDEKVSELLEIIGHMLADNGGRVYTNQVFQAVATAVDEANKKTGGRFKQVAPDGSINLLPQTEKIVVEALLRNTS</sequence>
<dbReference type="PANTHER" id="PTHR45749:SF21">
    <property type="entry name" value="DUF4371 DOMAIN-CONTAINING PROTEIN"/>
    <property type="match status" value="1"/>
</dbReference>
<dbReference type="Pfam" id="PF04548">
    <property type="entry name" value="AIG1"/>
    <property type="match status" value="1"/>
</dbReference>
<dbReference type="PANTHER" id="PTHR45749">
    <property type="match status" value="1"/>
</dbReference>
<dbReference type="InterPro" id="IPR006580">
    <property type="entry name" value="Znf_TTF"/>
</dbReference>
<dbReference type="InterPro" id="IPR006703">
    <property type="entry name" value="G_AIG1"/>
</dbReference>
<comment type="similarity">
    <text evidence="1">Belongs to the TRAFAC class TrmE-Era-EngA-EngB-Septin-like GTPase superfamily. AIG1/Toc34/Toc159-like paraseptin GTPase family. IAN subfamily.</text>
</comment>
<keyword evidence="2" id="KW-0547">Nucleotide-binding</keyword>
<dbReference type="AlphaFoldDB" id="A0A8S2EIJ0"/>
<evidence type="ECO:0000313" key="5">
    <source>
        <dbReference type="EMBL" id="CAF3961493.1"/>
    </source>
</evidence>
<dbReference type="Proteomes" id="UP000677228">
    <property type="component" value="Unassembled WGS sequence"/>
</dbReference>